<dbReference type="AlphaFoldDB" id="A0A813JW18"/>
<feature type="non-terminal residue" evidence="2">
    <location>
        <position position="1"/>
    </location>
</feature>
<evidence type="ECO:0000313" key="2">
    <source>
        <dbReference type="EMBL" id="CAE8685621.1"/>
    </source>
</evidence>
<dbReference type="Proteomes" id="UP000626109">
    <property type="component" value="Unassembled WGS sequence"/>
</dbReference>
<organism evidence="2 3">
    <name type="scientific">Polarella glacialis</name>
    <name type="common">Dinoflagellate</name>
    <dbReference type="NCBI Taxonomy" id="89957"/>
    <lineage>
        <taxon>Eukaryota</taxon>
        <taxon>Sar</taxon>
        <taxon>Alveolata</taxon>
        <taxon>Dinophyceae</taxon>
        <taxon>Suessiales</taxon>
        <taxon>Suessiaceae</taxon>
        <taxon>Polarella</taxon>
    </lineage>
</organism>
<name>A0A813JW18_POLGL</name>
<evidence type="ECO:0000256" key="1">
    <source>
        <dbReference type="SAM" id="MobiDB-lite"/>
    </source>
</evidence>
<protein>
    <submittedName>
        <fullName evidence="2">Uncharacterized protein</fullName>
    </submittedName>
</protein>
<proteinExistence type="predicted"/>
<feature type="region of interest" description="Disordered" evidence="1">
    <location>
        <begin position="225"/>
        <end position="250"/>
    </location>
</feature>
<reference evidence="2" key="1">
    <citation type="submission" date="2021-02" db="EMBL/GenBank/DDBJ databases">
        <authorList>
            <person name="Dougan E. K."/>
            <person name="Rhodes N."/>
            <person name="Thang M."/>
            <person name="Chan C."/>
        </authorList>
    </citation>
    <scope>NUCLEOTIDE SEQUENCE</scope>
</reference>
<dbReference type="EMBL" id="CAJNNW010026468">
    <property type="protein sequence ID" value="CAE8685621.1"/>
    <property type="molecule type" value="Genomic_DNA"/>
</dbReference>
<accession>A0A813JW18</accession>
<evidence type="ECO:0000313" key="3">
    <source>
        <dbReference type="Proteomes" id="UP000626109"/>
    </source>
</evidence>
<sequence>MLSTADESRVWRSTMESLYGWIPGQGYHMADTNLWNLKQVAAQRAQELKDRGITVLRGPAEGALTPREVQLLRDVSMGFFSKALTRVGEEMQKKPDLVIRYRDCVARKSHRMHVKPPEIWSLRLRLLEAIDKGAALKGAADEAAALLAQLPTVYGGLSFPSCQAADESSAEHLNQEDDIAEIQGVASRLLNGQVEPTDPSGRAGFLSFEAASLAAARSLLGRAQPVPGLAAPHPLPSGGSAAPVGSAVPS</sequence>
<comment type="caution">
    <text evidence="2">The sequence shown here is derived from an EMBL/GenBank/DDBJ whole genome shotgun (WGS) entry which is preliminary data.</text>
</comment>
<gene>
    <name evidence="2" type="ORF">PGLA2088_LOCUS24557</name>
</gene>